<organism evidence="4 5">
    <name type="scientific">Pseudomonas putida</name>
    <name type="common">Arthrobacter siderocapsulatus</name>
    <dbReference type="NCBI Taxonomy" id="303"/>
    <lineage>
        <taxon>Bacteria</taxon>
        <taxon>Pseudomonadati</taxon>
        <taxon>Pseudomonadota</taxon>
        <taxon>Gammaproteobacteria</taxon>
        <taxon>Pseudomonadales</taxon>
        <taxon>Pseudomonadaceae</taxon>
        <taxon>Pseudomonas</taxon>
    </lineage>
</organism>
<dbReference type="PANTHER" id="PTHR43800:SF1">
    <property type="entry name" value="PEPTIDYL-LYSINE N-ACETYLTRANSFERASE YJAB"/>
    <property type="match status" value="1"/>
</dbReference>
<dbReference type="SUPFAM" id="SSF55729">
    <property type="entry name" value="Acyl-CoA N-acyltransferases (Nat)"/>
    <property type="match status" value="1"/>
</dbReference>
<evidence type="ECO:0000313" key="5">
    <source>
        <dbReference type="Proteomes" id="UP000515680"/>
    </source>
</evidence>
<dbReference type="InterPro" id="IPR016181">
    <property type="entry name" value="Acyl_CoA_acyltransferase"/>
</dbReference>
<dbReference type="RefSeq" id="WP_182817678.1">
    <property type="nucleotide sequence ID" value="NZ_AP022055.1"/>
</dbReference>
<keyword evidence="2" id="KW-0012">Acyltransferase</keyword>
<evidence type="ECO:0000259" key="3">
    <source>
        <dbReference type="PROSITE" id="PS51186"/>
    </source>
</evidence>
<protein>
    <submittedName>
        <fullName evidence="4">Acetyltransferase</fullName>
    </submittedName>
</protein>
<dbReference type="GO" id="GO:0016747">
    <property type="term" value="F:acyltransferase activity, transferring groups other than amino-acyl groups"/>
    <property type="evidence" value="ECO:0007669"/>
    <property type="project" value="InterPro"/>
</dbReference>
<evidence type="ECO:0000256" key="1">
    <source>
        <dbReference type="ARBA" id="ARBA00022679"/>
    </source>
</evidence>
<reference evidence="4 5" key="1">
    <citation type="submission" date="2019-12" db="EMBL/GenBank/DDBJ databases">
        <title>complete genome sequences of Pseudomonas putida str. WP8-W18-CRE-01 isolated from wastewater treatment plant effluent.</title>
        <authorList>
            <person name="Sekizuka T."/>
            <person name="Itokawa K."/>
            <person name="Yatsu K."/>
            <person name="Inamine Y."/>
            <person name="Kuroda M."/>
        </authorList>
    </citation>
    <scope>NUCLEOTIDE SEQUENCE [LARGE SCALE GENOMIC DNA]</scope>
    <source>
        <strain evidence="4 5">WP8-W18-CRE-01</strain>
    </source>
</reference>
<evidence type="ECO:0000313" key="4">
    <source>
        <dbReference type="EMBL" id="BBT38987.1"/>
    </source>
</evidence>
<name>A0A6S5TI48_PSEPU</name>
<gene>
    <name evidence="4" type="ORF">WP8W18C01_13280</name>
</gene>
<accession>A0A6S5TI48</accession>
<feature type="domain" description="N-acetyltransferase" evidence="3">
    <location>
        <begin position="5"/>
        <end position="148"/>
    </location>
</feature>
<dbReference type="Pfam" id="PF13673">
    <property type="entry name" value="Acetyltransf_10"/>
    <property type="match status" value="1"/>
</dbReference>
<dbReference type="PROSITE" id="PS51186">
    <property type="entry name" value="GNAT"/>
    <property type="match status" value="1"/>
</dbReference>
<dbReference type="Proteomes" id="UP000515680">
    <property type="component" value="Chromosome"/>
</dbReference>
<proteinExistence type="predicted"/>
<evidence type="ECO:0000256" key="2">
    <source>
        <dbReference type="ARBA" id="ARBA00023315"/>
    </source>
</evidence>
<dbReference type="AlphaFoldDB" id="A0A6S5TI48"/>
<dbReference type="Gene3D" id="3.40.630.30">
    <property type="match status" value="1"/>
</dbReference>
<dbReference type="EMBL" id="AP022227">
    <property type="protein sequence ID" value="BBT38987.1"/>
    <property type="molecule type" value="Genomic_DNA"/>
</dbReference>
<keyword evidence="1 4" id="KW-0808">Transferase</keyword>
<dbReference type="InterPro" id="IPR000182">
    <property type="entry name" value="GNAT_dom"/>
</dbReference>
<dbReference type="CDD" id="cd04301">
    <property type="entry name" value="NAT_SF"/>
    <property type="match status" value="1"/>
</dbReference>
<sequence>MQPALTLQTPNVSDYPELVQIWEASVRATHDFMPDAYIVLLREHVLRRYLDAVMLVCCRDSTRRILGFAGVANGRVDMLFVAPEYRGQGIGKRLLRYAVDELNAERLDVNEQNPQALGFYLHEGFEVTGRSDTDGLGQPYPLLHMTLIRTGS</sequence>
<dbReference type="PANTHER" id="PTHR43800">
    <property type="entry name" value="PEPTIDYL-LYSINE N-ACETYLTRANSFERASE YJAB"/>
    <property type="match status" value="1"/>
</dbReference>